<dbReference type="GO" id="GO:0016740">
    <property type="term" value="F:transferase activity"/>
    <property type="evidence" value="ECO:0007669"/>
    <property type="project" value="UniProtKB-KW"/>
</dbReference>
<dbReference type="KEGG" id="slr:L21SP2_0959"/>
<dbReference type="Pfam" id="PF12746">
    <property type="entry name" value="GNAT_acetyltran"/>
    <property type="match status" value="1"/>
</dbReference>
<sequence length="272" mass="30401">MSSKNSSVHTIDPSQRNDYLPLFKDIPMWNACIHSCLEDGFGTLHGNSARATDCAGIFYGGLVIFAGDAGSPGAQELVRSFPVLPAVLGYSPEWNRLIHRIHGDGVREIRRYHMPCSSFELRQFRELHSHVTRRLDTDYQLESPSSADTEALRESLGWEHPKHHFHDPSDFRLRSFPGIVSLMENSSTAQIVAGASAFIRSGNHAECQVNTVETQRRRGLATVAAAAWLNTALEREIKVPWDAANKASVSLGRKLGYEQVKEYQVLEVFPEQ</sequence>
<proteinExistence type="predicted"/>
<evidence type="ECO:0000313" key="2">
    <source>
        <dbReference type="Proteomes" id="UP000018680"/>
    </source>
</evidence>
<dbReference type="EMBL" id="CP006939">
    <property type="protein sequence ID" value="AHC14379.1"/>
    <property type="molecule type" value="Genomic_DNA"/>
</dbReference>
<protein>
    <submittedName>
        <fullName evidence="1">Acetyltransferase, GNAT family</fullName>
    </submittedName>
</protein>
<keyword evidence="1" id="KW-0808">Transferase</keyword>
<dbReference type="Proteomes" id="UP000018680">
    <property type="component" value="Chromosome"/>
</dbReference>
<dbReference type="HOGENOM" id="CLU_1022674_0_0_12"/>
<dbReference type="InterPro" id="IPR027365">
    <property type="entry name" value="GNAT_acetyltra_YdfB-like"/>
</dbReference>
<reference evidence="1 2" key="1">
    <citation type="journal article" date="2015" name="Stand. Genomic Sci.">
        <title>Complete genome sequence and description of Salinispira pacifica gen. nov., sp. nov., a novel spirochaete isolated form a hypersaline microbial mat.</title>
        <authorList>
            <person name="Ben Hania W."/>
            <person name="Joseph M."/>
            <person name="Schumann P."/>
            <person name="Bunk B."/>
            <person name="Fiebig A."/>
            <person name="Sproer C."/>
            <person name="Klenk H.P."/>
            <person name="Fardeau M.L."/>
            <person name="Spring S."/>
        </authorList>
    </citation>
    <scope>NUCLEOTIDE SEQUENCE [LARGE SCALE GENOMIC DNA]</scope>
    <source>
        <strain evidence="1 2">L21-RPul-D2</strain>
    </source>
</reference>
<evidence type="ECO:0000313" key="1">
    <source>
        <dbReference type="EMBL" id="AHC14379.1"/>
    </source>
</evidence>
<dbReference type="InterPro" id="IPR042573">
    <property type="entry name" value="GNAT_acetyltra_N"/>
</dbReference>
<dbReference type="RefSeq" id="WP_024267310.1">
    <property type="nucleotide sequence ID" value="NC_023035.1"/>
</dbReference>
<dbReference type="AlphaFoldDB" id="V5WFP0"/>
<dbReference type="InterPro" id="IPR016181">
    <property type="entry name" value="Acyl_CoA_acyltransferase"/>
</dbReference>
<dbReference type="STRING" id="1307761.L21SP2_0959"/>
<dbReference type="eggNOG" id="COG0456">
    <property type="taxonomic scope" value="Bacteria"/>
</dbReference>
<dbReference type="Gene3D" id="3.40.630.110">
    <property type="entry name" value="GNAT acetyltransferase-like"/>
    <property type="match status" value="1"/>
</dbReference>
<keyword evidence="2" id="KW-1185">Reference proteome</keyword>
<dbReference type="SUPFAM" id="SSF55729">
    <property type="entry name" value="Acyl-CoA N-acyltransferases (Nat)"/>
    <property type="match status" value="1"/>
</dbReference>
<gene>
    <name evidence="1" type="ORF">L21SP2_0959</name>
</gene>
<name>V5WFP0_9SPIO</name>
<accession>V5WFP0</accession>
<organism evidence="1 2">
    <name type="scientific">Salinispira pacifica</name>
    <dbReference type="NCBI Taxonomy" id="1307761"/>
    <lineage>
        <taxon>Bacteria</taxon>
        <taxon>Pseudomonadati</taxon>
        <taxon>Spirochaetota</taxon>
        <taxon>Spirochaetia</taxon>
        <taxon>Spirochaetales</taxon>
        <taxon>Spirochaetaceae</taxon>
        <taxon>Salinispira</taxon>
    </lineage>
</organism>
<dbReference type="Gene3D" id="3.40.630.30">
    <property type="match status" value="1"/>
</dbReference>